<dbReference type="Proteomes" id="UP000820818">
    <property type="component" value="Linkage Group LG2"/>
</dbReference>
<accession>A0AAD5KXV2</accession>
<keyword evidence="2" id="KW-1185">Reference proteome</keyword>
<proteinExistence type="predicted"/>
<sequence length="300" mass="35042">MKPGVLDYFDRRHFDIKHDFISHGDIDVFHRSRMPVKKYTQADVVKCFDRLSSEGRRTHGPLHFAFVGDSTIRQHFLSFLRWIPDYDRMTSKTSNSTAFTDYYFHDDRNVTSTLLNGLRVSFYWRELIREHVVDDFKRWATSTSIDGNSPDFILLGLTAHHVGTNDVTHNLETFVSLVEDKLLPLIKKSLAAHPQQKIVWLYQSRTVLEMTPDFYDIYPDDIDKYNNEIRRVLRGTGVVIWDSVNTIVEENVRACLLTAFERSDRKMYLSCYDFIHPGFRAVSLGSQLIFSHLCGINDIY</sequence>
<name>A0AAD5KXV2_9CRUS</name>
<comment type="caution">
    <text evidence="1">The sequence shown here is derived from an EMBL/GenBank/DDBJ whole genome shotgun (WGS) entry which is preliminary data.</text>
</comment>
<reference evidence="1 2" key="1">
    <citation type="submission" date="2022-05" db="EMBL/GenBank/DDBJ databases">
        <title>A multi-omics perspective on studying reproductive biology in Daphnia sinensis.</title>
        <authorList>
            <person name="Jia J."/>
        </authorList>
    </citation>
    <scope>NUCLEOTIDE SEQUENCE [LARGE SCALE GENOMIC DNA]</scope>
    <source>
        <strain evidence="1 2">WSL</strain>
    </source>
</reference>
<gene>
    <name evidence="1" type="ORF">GHT06_010095</name>
</gene>
<dbReference type="InterPro" id="IPR036514">
    <property type="entry name" value="SGNH_hydro_sf"/>
</dbReference>
<dbReference type="Gene3D" id="3.40.50.1110">
    <property type="entry name" value="SGNH hydrolase"/>
    <property type="match status" value="1"/>
</dbReference>
<dbReference type="AlphaFoldDB" id="A0AAD5KXV2"/>
<dbReference type="SUPFAM" id="SSF52266">
    <property type="entry name" value="SGNH hydrolase"/>
    <property type="match status" value="1"/>
</dbReference>
<evidence type="ECO:0000313" key="2">
    <source>
        <dbReference type="Proteomes" id="UP000820818"/>
    </source>
</evidence>
<evidence type="ECO:0000313" key="1">
    <source>
        <dbReference type="EMBL" id="KAI9562641.1"/>
    </source>
</evidence>
<organism evidence="1 2">
    <name type="scientific">Daphnia sinensis</name>
    <dbReference type="NCBI Taxonomy" id="1820382"/>
    <lineage>
        <taxon>Eukaryota</taxon>
        <taxon>Metazoa</taxon>
        <taxon>Ecdysozoa</taxon>
        <taxon>Arthropoda</taxon>
        <taxon>Crustacea</taxon>
        <taxon>Branchiopoda</taxon>
        <taxon>Diplostraca</taxon>
        <taxon>Cladocera</taxon>
        <taxon>Anomopoda</taxon>
        <taxon>Daphniidae</taxon>
        <taxon>Daphnia</taxon>
        <taxon>Daphnia similis group</taxon>
    </lineage>
</organism>
<dbReference type="EMBL" id="WJBH02000002">
    <property type="protein sequence ID" value="KAI9562641.1"/>
    <property type="molecule type" value="Genomic_DNA"/>
</dbReference>
<protein>
    <submittedName>
        <fullName evidence="1">Uncharacterized protein</fullName>
    </submittedName>
</protein>